<organism evidence="4">
    <name type="scientific">Phakopsora pachyrhizi</name>
    <name type="common">Asian soybean rust disease fungus</name>
    <dbReference type="NCBI Taxonomy" id="170000"/>
    <lineage>
        <taxon>Eukaryota</taxon>
        <taxon>Fungi</taxon>
        <taxon>Dikarya</taxon>
        <taxon>Basidiomycota</taxon>
        <taxon>Pucciniomycotina</taxon>
        <taxon>Pucciniomycetes</taxon>
        <taxon>Pucciniales</taxon>
        <taxon>Phakopsoraceae</taxon>
        <taxon>Phakopsora</taxon>
    </lineage>
</organism>
<gene>
    <name evidence="5" type="ORF">PPACK8108_LOCUS4614</name>
</gene>
<feature type="region of interest" description="Disordered" evidence="3">
    <location>
        <begin position="147"/>
        <end position="178"/>
    </location>
</feature>
<dbReference type="PANTHER" id="PTHR28524">
    <property type="entry name" value="SUCCINATE DEHYDROGENASE ASSEMBLY FACTOR 4, MITOCHONDRIAL"/>
    <property type="match status" value="1"/>
</dbReference>
<evidence type="ECO:0000256" key="1">
    <source>
        <dbReference type="ARBA" id="ARBA00005701"/>
    </source>
</evidence>
<comment type="similarity">
    <text evidence="1">Belongs to the SDHAF4 family.</text>
</comment>
<evidence type="ECO:0000256" key="3">
    <source>
        <dbReference type="SAM" id="MobiDB-lite"/>
    </source>
</evidence>
<sequence length="178" mass="20287">MLGRLINLRTGCQRPDYYYRATIFKAGVNRSYDHLSVVRCLSVRRSAKKLDESDDQKLEEETLRNGLINRPSPPRLGSEEQREFERLVRRNNLTSTVDSNSRITTKSSAGRGDGVSEVLTTEGQQRPLQLIVDENLMRVRGEEFEGDVNPRTGEVGGPRRDPLKWQGEWSYGGRATDF</sequence>
<dbReference type="InterPro" id="IPR012875">
    <property type="entry name" value="SDHF4"/>
</dbReference>
<evidence type="ECO:0000313" key="5">
    <source>
        <dbReference type="EMBL" id="CAH7669947.1"/>
    </source>
</evidence>
<reference evidence="5" key="2">
    <citation type="submission" date="2022-06" db="EMBL/GenBank/DDBJ databases">
        <authorList>
            <consortium name="SYNGENTA / RWTH Aachen University"/>
        </authorList>
    </citation>
    <scope>NUCLEOTIDE SEQUENCE</scope>
</reference>
<evidence type="ECO:0000256" key="2">
    <source>
        <dbReference type="ARBA" id="ARBA00022170"/>
    </source>
</evidence>
<keyword evidence="6" id="KW-1185">Reference proteome</keyword>
<dbReference type="AlphaFoldDB" id="I6UWD1"/>
<evidence type="ECO:0000313" key="4">
    <source>
        <dbReference type="EMBL" id="AFN02845.1"/>
    </source>
</evidence>
<reference evidence="4" key="1">
    <citation type="journal article" date="2012" name="BMC Genomics">
        <title>Gene expression and proteomic analysis of the formation of Phakopsora pachyrhizi appressoria.</title>
        <authorList>
            <person name="Stone C.L."/>
            <person name="McMahon M.B."/>
            <person name="Fortis L.L."/>
            <person name="Nunez A."/>
            <person name="Smythers G.W."/>
            <person name="Luster D.G."/>
            <person name="Frederick R.D."/>
        </authorList>
    </citation>
    <scope>NUCLEOTIDE SEQUENCE</scope>
    <source>
        <strain evidence="4">Taiwan72-1</strain>
    </source>
</reference>
<evidence type="ECO:0000313" key="6">
    <source>
        <dbReference type="Proteomes" id="UP001153365"/>
    </source>
</evidence>
<dbReference type="GO" id="GO:0034553">
    <property type="term" value="P:mitochondrial respiratory chain complex II assembly"/>
    <property type="evidence" value="ECO:0007669"/>
    <property type="project" value="TreeGrafter"/>
</dbReference>
<protein>
    <recommendedName>
        <fullName evidence="2">Succinate dehydrogenase assembly factor 4, mitochondrial</fullName>
    </recommendedName>
</protein>
<dbReference type="GO" id="GO:0005739">
    <property type="term" value="C:mitochondrion"/>
    <property type="evidence" value="ECO:0007669"/>
    <property type="project" value="TreeGrafter"/>
</dbReference>
<name>I6UWD1_PHAPC</name>
<dbReference type="EMBL" id="CALTRL010000861">
    <property type="protein sequence ID" value="CAH7669947.1"/>
    <property type="molecule type" value="Genomic_DNA"/>
</dbReference>
<dbReference type="EMBL" id="JQ083248">
    <property type="protein sequence ID" value="AFN02845.1"/>
    <property type="molecule type" value="mRNA"/>
</dbReference>
<proteinExistence type="evidence at transcript level"/>
<dbReference type="PANTHER" id="PTHR28524:SF3">
    <property type="entry name" value="SUCCINATE DEHYDROGENASE ASSEMBLY FACTOR 4, MITOCHONDRIAL"/>
    <property type="match status" value="1"/>
</dbReference>
<dbReference type="Proteomes" id="UP001153365">
    <property type="component" value="Unassembled WGS sequence"/>
</dbReference>
<dbReference type="Pfam" id="PF07896">
    <property type="entry name" value="DUF1674"/>
    <property type="match status" value="1"/>
</dbReference>
<accession>I6UWD1</accession>